<feature type="region of interest" description="Disordered" evidence="1">
    <location>
        <begin position="295"/>
        <end position="367"/>
    </location>
</feature>
<feature type="chain" id="PRO_5042277044" description="Aminotransferase-like plant mobile domain-containing protein" evidence="2">
    <location>
        <begin position="26"/>
        <end position="603"/>
    </location>
</feature>
<reference evidence="3" key="1">
    <citation type="submission" date="2023-03" db="EMBL/GenBank/DDBJ databases">
        <title>Massive genome expansion in bonnet fungi (Mycena s.s.) driven by repeated elements and novel gene families across ecological guilds.</title>
        <authorList>
            <consortium name="Lawrence Berkeley National Laboratory"/>
            <person name="Harder C.B."/>
            <person name="Miyauchi S."/>
            <person name="Viragh M."/>
            <person name="Kuo A."/>
            <person name="Thoen E."/>
            <person name="Andreopoulos B."/>
            <person name="Lu D."/>
            <person name="Skrede I."/>
            <person name="Drula E."/>
            <person name="Henrissat B."/>
            <person name="Morin E."/>
            <person name="Kohler A."/>
            <person name="Barry K."/>
            <person name="LaButti K."/>
            <person name="Morin E."/>
            <person name="Salamov A."/>
            <person name="Lipzen A."/>
            <person name="Mereny Z."/>
            <person name="Hegedus B."/>
            <person name="Baldrian P."/>
            <person name="Stursova M."/>
            <person name="Weitz H."/>
            <person name="Taylor A."/>
            <person name="Grigoriev I.V."/>
            <person name="Nagy L.G."/>
            <person name="Martin F."/>
            <person name="Kauserud H."/>
        </authorList>
    </citation>
    <scope>NUCLEOTIDE SEQUENCE</scope>
    <source>
        <strain evidence="3">CBHHK002</strain>
    </source>
</reference>
<comment type="caution">
    <text evidence="3">The sequence shown here is derived from an EMBL/GenBank/DDBJ whole genome shotgun (WGS) entry which is preliminary data.</text>
</comment>
<proteinExistence type="predicted"/>
<evidence type="ECO:0000256" key="2">
    <source>
        <dbReference type="SAM" id="SignalP"/>
    </source>
</evidence>
<feature type="region of interest" description="Disordered" evidence="1">
    <location>
        <begin position="449"/>
        <end position="475"/>
    </location>
</feature>
<feature type="compositionally biased region" description="Pro residues" evidence="1">
    <location>
        <begin position="295"/>
        <end position="315"/>
    </location>
</feature>
<protein>
    <recommendedName>
        <fullName evidence="5">Aminotransferase-like plant mobile domain-containing protein</fullName>
    </recommendedName>
</protein>
<evidence type="ECO:0000313" key="4">
    <source>
        <dbReference type="Proteomes" id="UP001218218"/>
    </source>
</evidence>
<evidence type="ECO:0000256" key="1">
    <source>
        <dbReference type="SAM" id="MobiDB-lite"/>
    </source>
</evidence>
<keyword evidence="4" id="KW-1185">Reference proteome</keyword>
<dbReference type="AlphaFoldDB" id="A0AAD6ZQP9"/>
<accession>A0AAD6ZQP9</accession>
<organism evidence="3 4">
    <name type="scientific">Mycena albidolilacea</name>
    <dbReference type="NCBI Taxonomy" id="1033008"/>
    <lineage>
        <taxon>Eukaryota</taxon>
        <taxon>Fungi</taxon>
        <taxon>Dikarya</taxon>
        <taxon>Basidiomycota</taxon>
        <taxon>Agaricomycotina</taxon>
        <taxon>Agaricomycetes</taxon>
        <taxon>Agaricomycetidae</taxon>
        <taxon>Agaricales</taxon>
        <taxon>Marasmiineae</taxon>
        <taxon>Mycenaceae</taxon>
        <taxon>Mycena</taxon>
    </lineage>
</organism>
<feature type="signal peptide" evidence="2">
    <location>
        <begin position="1"/>
        <end position="25"/>
    </location>
</feature>
<keyword evidence="2" id="KW-0732">Signal</keyword>
<dbReference type="Proteomes" id="UP001218218">
    <property type="component" value="Unassembled WGS sequence"/>
</dbReference>
<evidence type="ECO:0000313" key="3">
    <source>
        <dbReference type="EMBL" id="KAJ7334220.1"/>
    </source>
</evidence>
<evidence type="ECO:0008006" key="5">
    <source>
        <dbReference type="Google" id="ProtNLM"/>
    </source>
</evidence>
<feature type="compositionally biased region" description="Pro residues" evidence="1">
    <location>
        <begin position="324"/>
        <end position="335"/>
    </location>
</feature>
<gene>
    <name evidence="3" type="ORF">DFH08DRAFT_814246</name>
</gene>
<sequence>MPSPLRNFTLFWNLGLRFFLDPTTSPRCCLDWDCQNTDGTPLLLGGAAEGALGPEPVPQIDRFLRLWLATFAVRACFRLFLESVLPLVCYHPSHRLPVFDFRSRIADYPRVWSLDEIAHQHFLACTWLLFWTIFTKTAYNTTFSESCHMGFWVSWSEWYDQLLFWLFPEVYPDTREASRRPVSGPCHGPAPFGAPPGIARIRLIPIGEPDVRSGFQPSPDLSVHLAQDEAVWFSTDGVLEYLDEIASSNGQWASPEEIAPPRHIMVGDELDLEIIAAGLLPGDFLGATLPTPPRPLSPTLVPSPPAAHAPSPPPIMVLEVEEPSPVPTPSLPPAPLSRKRARARGTQARSSKASKSGRDPAPLPRTFLSEVPRPKGVIFSNVYESGNDKVLREFQDSRPHIKSFSYFILSLARHAPWRLGAPPHCLVVAAVQPSKSRWVLKRSLLKMKSPPQEGAKPRVTDEDDAPALADDPRNYDFEDEDVQMSSLETPIVTDACNYNPRLEPVSPVVPPEQQASSFRRTLDDPPLLDARFLGFRLRPVAELVSASRSSFVEEILQQSAEDAGDEGQLESALLLMSEVFGQAGRCLGQRHRGAKGKGKERAL</sequence>
<dbReference type="EMBL" id="JARIHO010000033">
    <property type="protein sequence ID" value="KAJ7334220.1"/>
    <property type="molecule type" value="Genomic_DNA"/>
</dbReference>
<name>A0AAD6ZQP9_9AGAR</name>